<dbReference type="AlphaFoldDB" id="A0A7W8AX41"/>
<evidence type="ECO:0000259" key="4">
    <source>
        <dbReference type="PROSITE" id="PS51782"/>
    </source>
</evidence>
<dbReference type="Proteomes" id="UP000549009">
    <property type="component" value="Unassembled WGS sequence"/>
</dbReference>
<dbReference type="SMART" id="SM00257">
    <property type="entry name" value="LysM"/>
    <property type="match status" value="1"/>
</dbReference>
<dbReference type="CDD" id="cd00118">
    <property type="entry name" value="LysM"/>
    <property type="match status" value="1"/>
</dbReference>
<evidence type="ECO:0000313" key="5">
    <source>
        <dbReference type="EMBL" id="MBB5106112.1"/>
    </source>
</evidence>
<dbReference type="Gene3D" id="3.10.350.10">
    <property type="entry name" value="LysM domain"/>
    <property type="match status" value="1"/>
</dbReference>
<dbReference type="InterPro" id="IPR018392">
    <property type="entry name" value="LysM"/>
</dbReference>
<dbReference type="SUPFAM" id="SSF53955">
    <property type="entry name" value="Lysozyme-like"/>
    <property type="match status" value="1"/>
</dbReference>
<keyword evidence="3" id="KW-0732">Signal</keyword>
<dbReference type="PROSITE" id="PS51318">
    <property type="entry name" value="TAT"/>
    <property type="match status" value="1"/>
</dbReference>
<accession>A0A7W8AX41</accession>
<keyword evidence="6" id="KW-1185">Reference proteome</keyword>
<dbReference type="Pfam" id="PF01476">
    <property type="entry name" value="LysM"/>
    <property type="match status" value="1"/>
</dbReference>
<dbReference type="Gene3D" id="1.10.530.10">
    <property type="match status" value="1"/>
</dbReference>
<evidence type="ECO:0000256" key="3">
    <source>
        <dbReference type="SAM" id="SignalP"/>
    </source>
</evidence>
<feature type="signal peptide" evidence="3">
    <location>
        <begin position="1"/>
        <end position="34"/>
    </location>
</feature>
<dbReference type="SUPFAM" id="SSF54106">
    <property type="entry name" value="LysM domain"/>
    <property type="match status" value="1"/>
</dbReference>
<dbReference type="CDD" id="cd13925">
    <property type="entry name" value="RPF"/>
    <property type="match status" value="1"/>
</dbReference>
<comment type="caution">
    <text evidence="5">The sequence shown here is derived from an EMBL/GenBank/DDBJ whole genome shotgun (WGS) entry which is preliminary data.</text>
</comment>
<gene>
    <name evidence="5" type="ORF">FHS40_005207</name>
</gene>
<dbReference type="Pfam" id="PF06737">
    <property type="entry name" value="Transglycosylas"/>
    <property type="match status" value="1"/>
</dbReference>
<reference evidence="5 6" key="1">
    <citation type="submission" date="2020-08" db="EMBL/GenBank/DDBJ databases">
        <title>Genomic Encyclopedia of Type Strains, Phase III (KMG-III): the genomes of soil and plant-associated and newly described type strains.</title>
        <authorList>
            <person name="Whitman W."/>
        </authorList>
    </citation>
    <scope>NUCLEOTIDE SEQUENCE [LARGE SCALE GENOMIC DNA]</scope>
    <source>
        <strain evidence="5 6">CECT 3146</strain>
    </source>
</reference>
<dbReference type="EMBL" id="JACHJD010000008">
    <property type="protein sequence ID" value="MBB5106112.1"/>
    <property type="molecule type" value="Genomic_DNA"/>
</dbReference>
<feature type="domain" description="LysM" evidence="4">
    <location>
        <begin position="151"/>
        <end position="200"/>
    </location>
</feature>
<dbReference type="InterPro" id="IPR010618">
    <property type="entry name" value="RPF"/>
</dbReference>
<feature type="chain" id="PRO_5039348792" evidence="3">
    <location>
        <begin position="35"/>
        <end position="206"/>
    </location>
</feature>
<organism evidence="5 6">
    <name type="scientific">Streptomyces spectabilis</name>
    <dbReference type="NCBI Taxonomy" id="68270"/>
    <lineage>
        <taxon>Bacteria</taxon>
        <taxon>Bacillati</taxon>
        <taxon>Actinomycetota</taxon>
        <taxon>Actinomycetes</taxon>
        <taxon>Kitasatosporales</taxon>
        <taxon>Streptomycetaceae</taxon>
        <taxon>Streptomyces</taxon>
    </lineage>
</organism>
<name>A0A7W8AX41_STRST</name>
<dbReference type="InterPro" id="IPR006311">
    <property type="entry name" value="TAT_signal"/>
</dbReference>
<dbReference type="InterPro" id="IPR036779">
    <property type="entry name" value="LysM_dom_sf"/>
</dbReference>
<dbReference type="PROSITE" id="PS51782">
    <property type="entry name" value="LYSM"/>
    <property type="match status" value="1"/>
</dbReference>
<sequence>MHSTHPMSHRRPRFVTSLAAAALMLAAPSVAVSAAVASPPPPRPGPAVTTYLYDCSRTDGPWNCLAECESSGRWHINTGNNYYGGLQFKQSTWVEHGGLDYAPRADLATREEQIVVARKVLLNQGWQAWPVCSKKVKEANLDHLALLPEGRTHVVKRGETLSSLARRYRVEGGWKALYQANRHIVGPRPDRLAIGTVLVIPERAKA</sequence>
<dbReference type="RefSeq" id="WP_229879720.1">
    <property type="nucleotide sequence ID" value="NZ_BMSQ01000031.1"/>
</dbReference>
<evidence type="ECO:0000256" key="1">
    <source>
        <dbReference type="ARBA" id="ARBA00010830"/>
    </source>
</evidence>
<dbReference type="InterPro" id="IPR023346">
    <property type="entry name" value="Lysozyme-like_dom_sf"/>
</dbReference>
<evidence type="ECO:0000256" key="2">
    <source>
        <dbReference type="ARBA" id="ARBA00022801"/>
    </source>
</evidence>
<proteinExistence type="inferred from homology"/>
<dbReference type="GO" id="GO:0016787">
    <property type="term" value="F:hydrolase activity"/>
    <property type="evidence" value="ECO:0007669"/>
    <property type="project" value="UniProtKB-KW"/>
</dbReference>
<comment type="similarity">
    <text evidence="1">Belongs to the transglycosylase family. Rpf subfamily.</text>
</comment>
<protein>
    <submittedName>
        <fullName evidence="5">Nucleoid-associated protein YgaU</fullName>
    </submittedName>
</protein>
<evidence type="ECO:0000313" key="6">
    <source>
        <dbReference type="Proteomes" id="UP000549009"/>
    </source>
</evidence>
<keyword evidence="2" id="KW-0378">Hydrolase</keyword>